<name>A0AAC8WAY6_9LACO</name>
<dbReference type="RefSeq" id="WP_034532034.1">
    <property type="nucleotide sequence ID" value="NZ_CP012920.1"/>
</dbReference>
<proteinExistence type="predicted"/>
<sequence>MDLNDLSKNVSNLKNSLEDLEGYHKINIASVLTDDFVQHYTKFNNMIELFNDAGITEEDINNYNNNPEKLDKFAREYANFENFQALIVQAKLDQTLKNSGFPQY</sequence>
<dbReference type="AlphaFoldDB" id="A0AAC8WAY6"/>
<gene>
    <name evidence="1" type="ORF">APS55_00180</name>
</gene>
<reference evidence="1 2" key="2">
    <citation type="journal article" date="2016" name="PeerJ">
        <title>Genome sequencing and analysis of the first complete genome of Lactobacillus kunkeei strain MP2, an Apis mellifera gut isolate.</title>
        <authorList>
            <person name="Asenjo F."/>
            <person name="Olmos A."/>
            <person name="Henriquez-Piskulich P."/>
            <person name="Polanco V."/>
            <person name="Aldea P."/>
            <person name="Ugalde J.A."/>
            <person name="Trombert A.N."/>
        </authorList>
    </citation>
    <scope>NUCLEOTIDE SEQUENCE [LARGE SCALE GENOMIC DNA]</scope>
    <source>
        <strain evidence="1 2">MP2</strain>
    </source>
</reference>
<protein>
    <submittedName>
        <fullName evidence="1">Uncharacterized protein</fullName>
    </submittedName>
</protein>
<dbReference type="Proteomes" id="UP000067203">
    <property type="component" value="Chromosome"/>
</dbReference>
<evidence type="ECO:0000313" key="1">
    <source>
        <dbReference type="EMBL" id="ALJ30748.1"/>
    </source>
</evidence>
<dbReference type="KEGG" id="lku:APS55_00180"/>
<dbReference type="EMBL" id="CP012920">
    <property type="protein sequence ID" value="ALJ30748.1"/>
    <property type="molecule type" value="Genomic_DNA"/>
</dbReference>
<reference evidence="2" key="1">
    <citation type="submission" date="2015-10" db="EMBL/GenBank/DDBJ databases">
        <title>Bioinformatic analysis of the first complete genome sequence of Lactobacillus kunkeei strain MP2, an Apis mellifera gut isolate.</title>
        <authorList>
            <person name="Asenjo F."/>
            <person name="Olmos A."/>
            <person name="Henriquez-Piskulich P."/>
            <person name="Aldea P."/>
            <person name="Ugalde J.A."/>
            <person name="Trombert A.N."/>
        </authorList>
    </citation>
    <scope>NUCLEOTIDE SEQUENCE [LARGE SCALE GENOMIC DNA]</scope>
    <source>
        <strain evidence="2">MP2</strain>
    </source>
</reference>
<accession>A0AAC8WAY6</accession>
<evidence type="ECO:0000313" key="2">
    <source>
        <dbReference type="Proteomes" id="UP000067203"/>
    </source>
</evidence>
<organism evidence="1 2">
    <name type="scientific">Apilactobacillus kunkeei</name>
    <dbReference type="NCBI Taxonomy" id="148814"/>
    <lineage>
        <taxon>Bacteria</taxon>
        <taxon>Bacillati</taxon>
        <taxon>Bacillota</taxon>
        <taxon>Bacilli</taxon>
        <taxon>Lactobacillales</taxon>
        <taxon>Lactobacillaceae</taxon>
        <taxon>Apilactobacillus</taxon>
    </lineage>
</organism>